<dbReference type="RefSeq" id="WP_077322059.1">
    <property type="nucleotide sequence ID" value="NZ_CABEHT010000001.1"/>
</dbReference>
<evidence type="ECO:0000313" key="3">
    <source>
        <dbReference type="Proteomes" id="UP000394068"/>
    </source>
</evidence>
<dbReference type="AlphaFoldDB" id="A0A4U9XKG8"/>
<protein>
    <recommendedName>
        <fullName evidence="4">Lipoprotein</fullName>
    </recommendedName>
</protein>
<proteinExistence type="predicted"/>
<accession>A0A4U9XKG8</accession>
<evidence type="ECO:0000256" key="1">
    <source>
        <dbReference type="SAM" id="SignalP"/>
    </source>
</evidence>
<keyword evidence="1" id="KW-0732">Signal</keyword>
<name>A0A4U9XKG8_9STRE</name>
<dbReference type="Proteomes" id="UP000394068">
    <property type="component" value="Unassembled WGS sequence"/>
</dbReference>
<organism evidence="2 3">
    <name type="scientific">Streptococcus pseudoporcinus</name>
    <dbReference type="NCBI Taxonomy" id="361101"/>
    <lineage>
        <taxon>Bacteria</taxon>
        <taxon>Bacillati</taxon>
        <taxon>Bacillota</taxon>
        <taxon>Bacilli</taxon>
        <taxon>Lactobacillales</taxon>
        <taxon>Streptococcaceae</taxon>
        <taxon>Streptococcus</taxon>
    </lineage>
</organism>
<reference evidence="2 3" key="1">
    <citation type="submission" date="2019-05" db="EMBL/GenBank/DDBJ databases">
        <authorList>
            <consortium name="Pathogen Informatics"/>
        </authorList>
    </citation>
    <scope>NUCLEOTIDE SEQUENCE [LARGE SCALE GENOMIC DNA]</scope>
    <source>
        <strain evidence="2 3">NCTC5386</strain>
    </source>
</reference>
<dbReference type="EMBL" id="CABEHT010000001">
    <property type="protein sequence ID" value="VTS12771.1"/>
    <property type="molecule type" value="Genomic_DNA"/>
</dbReference>
<sequence>MKLMCKKFALSTIAALALAAACLTASIQIVNADQVGNINTEVRSEAKDNSRQALVDFLKQKNIDEEDAELYLDLNEEEDFAGLLEKFKSQTEDEVKSQVEEFLNQFAPKQVYFN</sequence>
<evidence type="ECO:0000313" key="2">
    <source>
        <dbReference type="EMBL" id="VTS12771.1"/>
    </source>
</evidence>
<gene>
    <name evidence="2" type="ORF">NCTC5386_00605</name>
</gene>
<feature type="signal peptide" evidence="1">
    <location>
        <begin position="1"/>
        <end position="32"/>
    </location>
</feature>
<evidence type="ECO:0008006" key="4">
    <source>
        <dbReference type="Google" id="ProtNLM"/>
    </source>
</evidence>
<feature type="chain" id="PRO_5020822443" description="Lipoprotein" evidence="1">
    <location>
        <begin position="33"/>
        <end position="114"/>
    </location>
</feature>
<dbReference type="PROSITE" id="PS51257">
    <property type="entry name" value="PROKAR_LIPOPROTEIN"/>
    <property type="match status" value="1"/>
</dbReference>